<dbReference type="Proteomes" id="UP000783686">
    <property type="component" value="Unassembled WGS sequence"/>
</dbReference>
<name>A0A811LDX3_9BILA</name>
<sequence length="213" mass="23981">MKLLLFLIPFVPFILADDNVKEINAKCRGLLSCAVKKKCIQMNYLIKQFDQQEISSDMYNALDKAVDYGCIFTSGCLDECNRCPLCQNSKQQLVDVLSGSKREEGGECYVLVNCASDCVAASGTDITKINYCLRRKCAFHCFDGSCQKCSAFVTRIFNQVCVSGDLRAKVKNFEGHCYEMFREIVYHKFIKEFEEAGSEPSIGNRQGNATKEN</sequence>
<dbReference type="AlphaFoldDB" id="A0A811LDX3"/>
<feature type="signal peptide" evidence="1">
    <location>
        <begin position="1"/>
        <end position="16"/>
    </location>
</feature>
<dbReference type="Pfam" id="PF17266">
    <property type="entry name" value="DUF5332"/>
    <property type="match status" value="1"/>
</dbReference>
<dbReference type="OrthoDB" id="5774172at2759"/>
<keyword evidence="1" id="KW-0732">Signal</keyword>
<proteinExistence type="predicted"/>
<reference evidence="2" key="1">
    <citation type="submission" date="2020-09" db="EMBL/GenBank/DDBJ databases">
        <authorList>
            <person name="Kikuchi T."/>
        </authorList>
    </citation>
    <scope>NUCLEOTIDE SEQUENCE</scope>
    <source>
        <strain evidence="2">SH1</strain>
    </source>
</reference>
<protein>
    <submittedName>
        <fullName evidence="2">Uncharacterized protein</fullName>
    </submittedName>
</protein>
<feature type="chain" id="PRO_5035682027" evidence="1">
    <location>
        <begin position="17"/>
        <end position="213"/>
    </location>
</feature>
<evidence type="ECO:0000256" key="1">
    <source>
        <dbReference type="SAM" id="SignalP"/>
    </source>
</evidence>
<dbReference type="PANTHER" id="PTHR38612:SF1">
    <property type="entry name" value="PROTEIN CBG06620"/>
    <property type="match status" value="1"/>
</dbReference>
<dbReference type="PANTHER" id="PTHR38612">
    <property type="entry name" value="PROTEIN DCT-5-RELATED"/>
    <property type="match status" value="1"/>
</dbReference>
<dbReference type="EMBL" id="CAJFCW020000005">
    <property type="protein sequence ID" value="CAG9120628.1"/>
    <property type="molecule type" value="Genomic_DNA"/>
</dbReference>
<gene>
    <name evidence="2" type="ORF">BOKJ2_LOCUS11492</name>
</gene>
<keyword evidence="3" id="KW-1185">Reference proteome</keyword>
<dbReference type="InterPro" id="IPR035161">
    <property type="entry name" value="DUF5332"/>
</dbReference>
<accession>A0A811LDX3</accession>
<dbReference type="EMBL" id="CAJFDH010000005">
    <property type="protein sequence ID" value="CAD5225265.1"/>
    <property type="molecule type" value="Genomic_DNA"/>
</dbReference>
<evidence type="ECO:0000313" key="2">
    <source>
        <dbReference type="EMBL" id="CAD5225265.1"/>
    </source>
</evidence>
<organism evidence="2 3">
    <name type="scientific">Bursaphelenchus okinawaensis</name>
    <dbReference type="NCBI Taxonomy" id="465554"/>
    <lineage>
        <taxon>Eukaryota</taxon>
        <taxon>Metazoa</taxon>
        <taxon>Ecdysozoa</taxon>
        <taxon>Nematoda</taxon>
        <taxon>Chromadorea</taxon>
        <taxon>Rhabditida</taxon>
        <taxon>Tylenchina</taxon>
        <taxon>Tylenchomorpha</taxon>
        <taxon>Aphelenchoidea</taxon>
        <taxon>Aphelenchoididae</taxon>
        <taxon>Bursaphelenchus</taxon>
    </lineage>
</organism>
<comment type="caution">
    <text evidence="2">The sequence shown here is derived from an EMBL/GenBank/DDBJ whole genome shotgun (WGS) entry which is preliminary data.</text>
</comment>
<evidence type="ECO:0000313" key="3">
    <source>
        <dbReference type="Proteomes" id="UP000614601"/>
    </source>
</evidence>
<dbReference type="Proteomes" id="UP000614601">
    <property type="component" value="Unassembled WGS sequence"/>
</dbReference>